<dbReference type="AlphaFoldDB" id="A0A1E3QAD5"/>
<proteinExistence type="predicted"/>
<accession>A0A1E3QAD5</accession>
<evidence type="ECO:0000313" key="2">
    <source>
        <dbReference type="Proteomes" id="UP000094385"/>
    </source>
</evidence>
<name>A0A1E3QAD5_LIPST</name>
<dbReference type="Proteomes" id="UP000094385">
    <property type="component" value="Unassembled WGS sequence"/>
</dbReference>
<organism evidence="1 2">
    <name type="scientific">Lipomyces starkeyi NRRL Y-11557</name>
    <dbReference type="NCBI Taxonomy" id="675824"/>
    <lineage>
        <taxon>Eukaryota</taxon>
        <taxon>Fungi</taxon>
        <taxon>Dikarya</taxon>
        <taxon>Ascomycota</taxon>
        <taxon>Saccharomycotina</taxon>
        <taxon>Lipomycetes</taxon>
        <taxon>Lipomycetales</taxon>
        <taxon>Lipomycetaceae</taxon>
        <taxon>Lipomyces</taxon>
    </lineage>
</organism>
<dbReference type="OrthoDB" id="41532at2759"/>
<gene>
    <name evidence="1" type="ORF">LIPSTDRAFT_254808</name>
</gene>
<protein>
    <submittedName>
        <fullName evidence="1">Uncharacterized protein</fullName>
    </submittedName>
</protein>
<sequence length="123" mass="14252">MKPKQTGYQIIDNYYVCRVPIKPIDSLSENVRKIVQLFRDLRLHALQDSKQSFASRNDHQSARSPSYWLAYVLDSRIQLYGLVDKVSGEWIAQLVFHGPYTVESYHLPFESGQLSSTTLMKSR</sequence>
<evidence type="ECO:0000313" key="1">
    <source>
        <dbReference type="EMBL" id="ODQ74464.1"/>
    </source>
</evidence>
<dbReference type="EMBL" id="KV454292">
    <property type="protein sequence ID" value="ODQ74464.1"/>
    <property type="molecule type" value="Genomic_DNA"/>
</dbReference>
<keyword evidence="2" id="KW-1185">Reference proteome</keyword>
<reference evidence="1 2" key="1">
    <citation type="journal article" date="2016" name="Proc. Natl. Acad. Sci. U.S.A.">
        <title>Comparative genomics of biotechnologically important yeasts.</title>
        <authorList>
            <person name="Riley R."/>
            <person name="Haridas S."/>
            <person name="Wolfe K.H."/>
            <person name="Lopes M.R."/>
            <person name="Hittinger C.T."/>
            <person name="Goeker M."/>
            <person name="Salamov A.A."/>
            <person name="Wisecaver J.H."/>
            <person name="Long T.M."/>
            <person name="Calvey C.H."/>
            <person name="Aerts A.L."/>
            <person name="Barry K.W."/>
            <person name="Choi C."/>
            <person name="Clum A."/>
            <person name="Coughlan A.Y."/>
            <person name="Deshpande S."/>
            <person name="Douglass A.P."/>
            <person name="Hanson S.J."/>
            <person name="Klenk H.-P."/>
            <person name="LaButti K.M."/>
            <person name="Lapidus A."/>
            <person name="Lindquist E.A."/>
            <person name="Lipzen A.M."/>
            <person name="Meier-Kolthoff J.P."/>
            <person name="Ohm R.A."/>
            <person name="Otillar R.P."/>
            <person name="Pangilinan J.L."/>
            <person name="Peng Y."/>
            <person name="Rokas A."/>
            <person name="Rosa C.A."/>
            <person name="Scheuner C."/>
            <person name="Sibirny A.A."/>
            <person name="Slot J.C."/>
            <person name="Stielow J.B."/>
            <person name="Sun H."/>
            <person name="Kurtzman C.P."/>
            <person name="Blackwell M."/>
            <person name="Grigoriev I.V."/>
            <person name="Jeffries T.W."/>
        </authorList>
    </citation>
    <scope>NUCLEOTIDE SEQUENCE [LARGE SCALE GENOMIC DNA]</scope>
    <source>
        <strain evidence="1 2">NRRL Y-11557</strain>
    </source>
</reference>